<feature type="compositionally biased region" description="Basic and acidic residues" evidence="1">
    <location>
        <begin position="85"/>
        <end position="100"/>
    </location>
</feature>
<feature type="region of interest" description="Disordered" evidence="1">
    <location>
        <begin position="218"/>
        <end position="237"/>
    </location>
</feature>
<dbReference type="GO" id="GO:0030686">
    <property type="term" value="C:90S preribosome"/>
    <property type="evidence" value="ECO:0007669"/>
    <property type="project" value="TreeGrafter"/>
</dbReference>
<reference evidence="2" key="1">
    <citation type="submission" date="2020-11" db="EMBL/GenBank/DDBJ databases">
        <title>Chlorella ohadii genome sequencing and assembly.</title>
        <authorList>
            <person name="Murik O."/>
            <person name="Treves H."/>
            <person name="Kedem I."/>
            <person name="Shotland Y."/>
            <person name="Kaplan A."/>
        </authorList>
    </citation>
    <scope>NUCLEOTIDE SEQUENCE</scope>
    <source>
        <strain evidence="2">1</strain>
    </source>
</reference>
<dbReference type="GO" id="GO:0005634">
    <property type="term" value="C:nucleus"/>
    <property type="evidence" value="ECO:0007669"/>
    <property type="project" value="TreeGrafter"/>
</dbReference>
<organism evidence="2 3">
    <name type="scientific">Chlorella ohadii</name>
    <dbReference type="NCBI Taxonomy" id="2649997"/>
    <lineage>
        <taxon>Eukaryota</taxon>
        <taxon>Viridiplantae</taxon>
        <taxon>Chlorophyta</taxon>
        <taxon>core chlorophytes</taxon>
        <taxon>Trebouxiophyceae</taxon>
        <taxon>Chlorellales</taxon>
        <taxon>Chlorellaceae</taxon>
        <taxon>Chlorella clade</taxon>
        <taxon>Chlorella</taxon>
    </lineage>
</organism>
<protein>
    <submittedName>
        <fullName evidence="2">Uncharacterized protein</fullName>
    </submittedName>
</protein>
<keyword evidence="3" id="KW-1185">Reference proteome</keyword>
<dbReference type="EMBL" id="JADXDR010000156">
    <property type="protein sequence ID" value="KAI7837305.1"/>
    <property type="molecule type" value="Genomic_DNA"/>
</dbReference>
<dbReference type="PANTHER" id="PTHR24030:SF0">
    <property type="entry name" value="PROTEIN CMSS1"/>
    <property type="match status" value="1"/>
</dbReference>
<accession>A0AAD5H238</accession>
<proteinExistence type="predicted"/>
<evidence type="ECO:0000313" key="2">
    <source>
        <dbReference type="EMBL" id="KAI7837305.1"/>
    </source>
</evidence>
<gene>
    <name evidence="2" type="ORF">COHA_008820</name>
</gene>
<sequence length="368" mass="38194">MKFKGGKPRPTKPGQKQRKQGRPKGGVFLHKKGAKKAEKQRAAAAAAAAAGAGGAAATQSAGSKPAKLRPGAGAGLGGASGDADDFGHLLDDMPDYRPADEEGGSGGEGEGEGGSDAEQPGGGGGGGEGRPAKRRRKGGQKLSALEFEAARQLARQIADCSAEEQADWLWASYQQQTAASALERGGLTVEGVASLPTEGSLEERLKALRPDSWQQEFCGGAGGKGGGKGAGGERPPGSPSLLLVSPSAIGAVNLIKLCPQFNKACKIGKLFAKHFKVAEQEEVLRTQVMCLAAGTPNRLCKLADGGALKLDRLKHVVLDVNLDAKQRDILAIPETRADWWQFYRQHLAAPLEAGAIKLSIINSDDLRA</sequence>
<evidence type="ECO:0000313" key="3">
    <source>
        <dbReference type="Proteomes" id="UP001205105"/>
    </source>
</evidence>
<feature type="compositionally biased region" description="Gly residues" evidence="1">
    <location>
        <begin position="219"/>
        <end position="234"/>
    </location>
</feature>
<dbReference type="Pfam" id="PF14617">
    <property type="entry name" value="CMS1"/>
    <property type="match status" value="1"/>
</dbReference>
<dbReference type="PANTHER" id="PTHR24030">
    <property type="entry name" value="PROTEIN CMSS1"/>
    <property type="match status" value="1"/>
</dbReference>
<evidence type="ECO:0000256" key="1">
    <source>
        <dbReference type="SAM" id="MobiDB-lite"/>
    </source>
</evidence>
<dbReference type="InterPro" id="IPR032704">
    <property type="entry name" value="Cms1"/>
</dbReference>
<feature type="compositionally biased region" description="Gly residues" evidence="1">
    <location>
        <begin position="116"/>
        <end position="129"/>
    </location>
</feature>
<dbReference type="AlphaFoldDB" id="A0AAD5H238"/>
<name>A0AAD5H238_9CHLO</name>
<feature type="region of interest" description="Disordered" evidence="1">
    <location>
        <begin position="1"/>
        <end position="143"/>
    </location>
</feature>
<dbReference type="Proteomes" id="UP001205105">
    <property type="component" value="Unassembled WGS sequence"/>
</dbReference>
<feature type="compositionally biased region" description="Basic residues" evidence="1">
    <location>
        <begin position="1"/>
        <end position="22"/>
    </location>
</feature>
<comment type="caution">
    <text evidence="2">The sequence shown here is derived from an EMBL/GenBank/DDBJ whole genome shotgun (WGS) entry which is preliminary data.</text>
</comment>